<evidence type="ECO:0000313" key="3">
    <source>
        <dbReference type="Proteomes" id="UP000034301"/>
    </source>
</evidence>
<dbReference type="GO" id="GO:0046872">
    <property type="term" value="F:metal ion binding"/>
    <property type="evidence" value="ECO:0007669"/>
    <property type="project" value="InterPro"/>
</dbReference>
<evidence type="ECO:0000313" key="2">
    <source>
        <dbReference type="EMBL" id="KKR43844.1"/>
    </source>
</evidence>
<dbReference type="EMBL" id="LBYC01000001">
    <property type="protein sequence ID" value="KKR43844.1"/>
    <property type="molecule type" value="Genomic_DNA"/>
</dbReference>
<accession>A0A0G0QTR0</accession>
<organism evidence="2 3">
    <name type="scientific">Candidatus Nomurabacteria bacterium GW2011_GWF2_40_12</name>
    <dbReference type="NCBI Taxonomy" id="1618776"/>
    <lineage>
        <taxon>Bacteria</taxon>
        <taxon>Candidatus Nomuraibacteriota</taxon>
    </lineage>
</organism>
<dbReference type="Proteomes" id="UP000034301">
    <property type="component" value="Unassembled WGS sequence"/>
</dbReference>
<evidence type="ECO:0000259" key="1">
    <source>
        <dbReference type="Pfam" id="PF19335"/>
    </source>
</evidence>
<dbReference type="InterPro" id="IPR045800">
    <property type="entry name" value="HMBD"/>
</dbReference>
<sequence length="70" mass="7526">MNHNHAQNNSCSHGCCDGDKTTCSVHGCCGENDTVAVMDITSYTCSMHPNIRQNKPGKCPECGMDLVPVK</sequence>
<feature type="domain" description="Heavy metal binding" evidence="1">
    <location>
        <begin position="43"/>
        <end position="69"/>
    </location>
</feature>
<proteinExistence type="predicted"/>
<comment type="caution">
    <text evidence="2">The sequence shown here is derived from an EMBL/GenBank/DDBJ whole genome shotgun (WGS) entry which is preliminary data.</text>
</comment>
<gene>
    <name evidence="2" type="ORF">UT78_C0001G0030</name>
</gene>
<dbReference type="AlphaFoldDB" id="A0A0G0QTR0"/>
<protein>
    <submittedName>
        <fullName evidence="2">Heavy metal translocating P-type ATPase</fullName>
    </submittedName>
</protein>
<dbReference type="Pfam" id="PF19335">
    <property type="entry name" value="HMBD"/>
    <property type="match status" value="1"/>
</dbReference>
<name>A0A0G0QTR0_9BACT</name>
<reference evidence="2 3" key="1">
    <citation type="journal article" date="2015" name="Nature">
        <title>rRNA introns, odd ribosomes, and small enigmatic genomes across a large radiation of phyla.</title>
        <authorList>
            <person name="Brown C.T."/>
            <person name="Hug L.A."/>
            <person name="Thomas B.C."/>
            <person name="Sharon I."/>
            <person name="Castelle C.J."/>
            <person name="Singh A."/>
            <person name="Wilkins M.J."/>
            <person name="Williams K.H."/>
            <person name="Banfield J.F."/>
        </authorList>
    </citation>
    <scope>NUCLEOTIDE SEQUENCE [LARGE SCALE GENOMIC DNA]</scope>
</reference>